<dbReference type="AlphaFoldDB" id="A0A0H2WPI6"/>
<dbReference type="Gene3D" id="3.40.50.620">
    <property type="entry name" value="HUPs"/>
    <property type="match status" value="1"/>
</dbReference>
<dbReference type="EMBL" id="CP000026">
    <property type="protein sequence ID" value="AAV77197.1"/>
    <property type="molecule type" value="Genomic_DNA"/>
</dbReference>
<dbReference type="Pfam" id="PF00135">
    <property type="entry name" value="COesterase"/>
    <property type="match status" value="1"/>
</dbReference>
<dbReference type="Gene3D" id="3.40.50.1820">
    <property type="entry name" value="alpha/beta hydrolase"/>
    <property type="match status" value="1"/>
</dbReference>
<evidence type="ECO:0000259" key="1">
    <source>
        <dbReference type="Pfam" id="PF00135"/>
    </source>
</evidence>
<name>A0A0H2WPI6_SALPA</name>
<dbReference type="KEGG" id="spt:SPA1246"/>
<reference evidence="3 4" key="1">
    <citation type="journal article" date="2004" name="Nat. Genet.">
        <title>Comparison of genome degradation in Paratyphi A and Typhi, human-restricted serovars of Salmonella enterica that cause typhoid.</title>
        <authorList>
            <person name="McClelland M."/>
            <person name="Sanderson K.E."/>
            <person name="Clifton S.W."/>
            <person name="Latreille P."/>
            <person name="Porwollik S."/>
            <person name="Sabo A."/>
            <person name="Meyer R."/>
            <person name="Bieri T."/>
            <person name="Ozersky P."/>
            <person name="McLellan M."/>
            <person name="Harkins C.R."/>
            <person name="Wang C."/>
            <person name="Nguyen C."/>
            <person name="Berghoff A."/>
            <person name="Elliott G."/>
            <person name="Kohlberg S."/>
            <person name="Strong C."/>
            <person name="Du F."/>
            <person name="Carter J."/>
            <person name="Kremizki C."/>
            <person name="Layman D."/>
            <person name="Leonard S."/>
            <person name="Sun H."/>
            <person name="Fulton L."/>
            <person name="Nash W."/>
            <person name="Miner T."/>
            <person name="Minx P."/>
            <person name="Delehaunty K."/>
            <person name="Fronick C."/>
            <person name="Magrini V."/>
            <person name="Nhan M."/>
            <person name="Warren W."/>
            <person name="Florea L."/>
            <person name="Spieth J."/>
            <person name="Wilson R.K."/>
        </authorList>
    </citation>
    <scope>NUCLEOTIDE SEQUENCE [LARGE SCALE GENOMIC DNA]</scope>
    <source>
        <strain evidence="4">ATCC 9150 / SARB42</strain>
    </source>
</reference>
<dbReference type="GO" id="GO:0005886">
    <property type="term" value="C:plasma membrane"/>
    <property type="evidence" value="ECO:0007669"/>
    <property type="project" value="TreeGrafter"/>
</dbReference>
<dbReference type="PANTHER" id="PTHR30336:SF20">
    <property type="entry name" value="DUF218 DOMAIN-CONTAINING PROTEIN"/>
    <property type="match status" value="1"/>
</dbReference>
<evidence type="ECO:0000313" key="3">
    <source>
        <dbReference type="EMBL" id="AAV77197.1"/>
    </source>
</evidence>
<evidence type="ECO:0000313" key="4">
    <source>
        <dbReference type="Proteomes" id="UP000008185"/>
    </source>
</evidence>
<dbReference type="InterPro" id="IPR003848">
    <property type="entry name" value="DUF218"/>
</dbReference>
<dbReference type="InterPro" id="IPR051599">
    <property type="entry name" value="Cell_Envelope_Assoc"/>
</dbReference>
<dbReference type="ESTHER" id="salty-STY1441">
    <property type="family name" value="Carb_B_Bacteria"/>
</dbReference>
<dbReference type="Proteomes" id="UP000008185">
    <property type="component" value="Chromosome"/>
</dbReference>
<dbReference type="InterPro" id="IPR002018">
    <property type="entry name" value="CarbesteraseB"/>
</dbReference>
<dbReference type="InterPro" id="IPR029058">
    <property type="entry name" value="AB_hydrolase_fold"/>
</dbReference>
<accession>A0A0H2WPI6</accession>
<proteinExistence type="predicted"/>
<dbReference type="SUPFAM" id="SSF53474">
    <property type="entry name" value="alpha/beta-Hydrolases"/>
    <property type="match status" value="1"/>
</dbReference>
<dbReference type="HOGENOM" id="CLU_629884_0_0_6"/>
<protein>
    <submittedName>
        <fullName evidence="3">Inner membrane protein</fullName>
    </submittedName>
</protein>
<dbReference type="CDD" id="cd06259">
    <property type="entry name" value="YdcF-like"/>
    <property type="match status" value="1"/>
</dbReference>
<organism evidence="3 4">
    <name type="scientific">Salmonella paratyphi A (strain ATCC 9150 / SARB42)</name>
    <dbReference type="NCBI Taxonomy" id="295319"/>
    <lineage>
        <taxon>Bacteria</taxon>
        <taxon>Pseudomonadati</taxon>
        <taxon>Pseudomonadota</taxon>
        <taxon>Gammaproteobacteria</taxon>
        <taxon>Enterobacterales</taxon>
        <taxon>Enterobacteriaceae</taxon>
        <taxon>Salmonella</taxon>
    </lineage>
</organism>
<gene>
    <name evidence="3" type="primary">ydcF</name>
    <name evidence="3" type="ordered locus">SPA1246</name>
</gene>
<dbReference type="Gene3D" id="1.10.3620.10">
    <property type="entry name" value="YdcF like domain"/>
    <property type="match status" value="1"/>
</dbReference>
<dbReference type="FunFam" id="3.40.50.620:FF:000178">
    <property type="entry name" value="YdcF family protein"/>
    <property type="match status" value="1"/>
</dbReference>
<dbReference type="InterPro" id="IPR014729">
    <property type="entry name" value="Rossmann-like_a/b/a_fold"/>
</dbReference>
<dbReference type="PANTHER" id="PTHR30336">
    <property type="entry name" value="INNER MEMBRANE PROTEIN, PROBABLE PERMEASE"/>
    <property type="match status" value="1"/>
</dbReference>
<feature type="domain" description="Carboxylesterase type B" evidence="1">
    <location>
        <begin position="286"/>
        <end position="407"/>
    </location>
</feature>
<sequence>MNTTPFPALSAATLLAVNTVGQWLAQNDFSGEQPYSSDCVVLAGNAVIPTIDAACRIAKAQGVPLLISGGISHSTPFLYAVIARHPRYHTIRTTGRAEAAILADIANQFWHIPAEKIWLEDRSTNCGENARFSCALIRQAKENINTAIVVQDPTMQRRTIATFRRVTDDDTDAPRWLSFPGFVPILRHLNGGTRFANVEEGIWTVERYLSLIAGELPRLRDDETGYGPRGKDFIIHVDIPRDIENAWQVLQADTTLRSARRERRVGLGLIRLLYPGVKGDEALGRQVCRDMVFTTLGYVVMQAQQRIGEPCWRYWFDYVAEAEHNTYANGACHGNEIPYVFDTLTRAEPTCHYVNENDLAFASQVADYWVNFARHASRTRDVLHGPVRWPASIRGRDRLLRIGLNKLAGFKVENRFMRARLALFKRVMKHHVSLE</sequence>
<evidence type="ECO:0000259" key="2">
    <source>
        <dbReference type="Pfam" id="PF02698"/>
    </source>
</evidence>
<dbReference type="Pfam" id="PF02698">
    <property type="entry name" value="DUF218"/>
    <property type="match status" value="1"/>
</dbReference>
<feature type="domain" description="DUF218" evidence="2">
    <location>
        <begin position="40"/>
        <end position="166"/>
    </location>
</feature>
<dbReference type="RefSeq" id="WP_001098493.1">
    <property type="nucleotide sequence ID" value="NC_006511.1"/>
</dbReference>